<dbReference type="PANTHER" id="PTHR34474:SF2">
    <property type="entry name" value="SIGNAL TRANSDUCTION PROTEIN TRAP"/>
    <property type="match status" value="1"/>
</dbReference>
<keyword evidence="3" id="KW-0503">Monooxygenase</keyword>
<dbReference type="PANTHER" id="PTHR34474">
    <property type="entry name" value="SIGNAL TRANSDUCTION PROTEIN TRAP"/>
    <property type="match status" value="1"/>
</dbReference>
<dbReference type="SUPFAM" id="SSF54909">
    <property type="entry name" value="Dimeric alpha+beta barrel"/>
    <property type="match status" value="1"/>
</dbReference>
<dbReference type="OrthoDB" id="2352283at2"/>
<protein>
    <submittedName>
        <fullName evidence="3">Antibiotic biosynthesis monooxygenase</fullName>
    </submittedName>
</protein>
<dbReference type="InterPro" id="IPR011008">
    <property type="entry name" value="Dimeric_a/b-barrel"/>
</dbReference>
<evidence type="ECO:0000313" key="3">
    <source>
        <dbReference type="EMBL" id="RIW35350.1"/>
    </source>
</evidence>
<dbReference type="AlphaFoldDB" id="A0A3A1R437"/>
<keyword evidence="3" id="KW-0560">Oxidoreductase</keyword>
<evidence type="ECO:0000256" key="1">
    <source>
        <dbReference type="SAM" id="MobiDB-lite"/>
    </source>
</evidence>
<dbReference type="Pfam" id="PF03992">
    <property type="entry name" value="ABM"/>
    <property type="match status" value="1"/>
</dbReference>
<comment type="caution">
    <text evidence="3">The sequence shown here is derived from an EMBL/GenBank/DDBJ whole genome shotgun (WGS) entry which is preliminary data.</text>
</comment>
<dbReference type="Gene3D" id="3.30.70.100">
    <property type="match status" value="1"/>
</dbReference>
<dbReference type="PROSITE" id="PS51725">
    <property type="entry name" value="ABM"/>
    <property type="match status" value="1"/>
</dbReference>
<evidence type="ECO:0000313" key="4">
    <source>
        <dbReference type="Proteomes" id="UP000265801"/>
    </source>
</evidence>
<dbReference type="GO" id="GO:0004497">
    <property type="term" value="F:monooxygenase activity"/>
    <property type="evidence" value="ECO:0007669"/>
    <property type="project" value="UniProtKB-KW"/>
</dbReference>
<feature type="region of interest" description="Disordered" evidence="1">
    <location>
        <begin position="132"/>
        <end position="151"/>
    </location>
</feature>
<name>A0A3A1R437_9BACI</name>
<keyword evidence="4" id="KW-1185">Reference proteome</keyword>
<dbReference type="InterPro" id="IPR007138">
    <property type="entry name" value="ABM_dom"/>
</dbReference>
<proteinExistence type="predicted"/>
<gene>
    <name evidence="3" type="ORF">D3H55_08110</name>
</gene>
<dbReference type="EMBL" id="QXIR01000008">
    <property type="protein sequence ID" value="RIW35350.1"/>
    <property type="molecule type" value="Genomic_DNA"/>
</dbReference>
<organism evidence="3 4">
    <name type="scientific">Bacillus salacetis</name>
    <dbReference type="NCBI Taxonomy" id="2315464"/>
    <lineage>
        <taxon>Bacteria</taxon>
        <taxon>Bacillati</taxon>
        <taxon>Bacillota</taxon>
        <taxon>Bacilli</taxon>
        <taxon>Bacillales</taxon>
        <taxon>Bacillaceae</taxon>
        <taxon>Bacillus</taxon>
    </lineage>
</organism>
<evidence type="ECO:0000259" key="2">
    <source>
        <dbReference type="PROSITE" id="PS51725"/>
    </source>
</evidence>
<dbReference type="RefSeq" id="WP_119546395.1">
    <property type="nucleotide sequence ID" value="NZ_QXIR01000008.1"/>
</dbReference>
<feature type="domain" description="ABM" evidence="2">
    <location>
        <begin position="66"/>
        <end position="154"/>
    </location>
</feature>
<accession>A0A3A1R437</accession>
<dbReference type="Proteomes" id="UP000265801">
    <property type="component" value="Unassembled WGS sequence"/>
</dbReference>
<sequence>MYVYMTSGTHEFLKTLENKHSDQTIILMDNADTSVLVHETEGKSVFQEPRRYEVIDSTGDLQKHGFVVINNIPVSDEGRPVFEYRFKNRAGLIEEVDGFIAIRVLRPVDTDTYAILTQWEDEHSFKQWQDSQQYAKAHEKRGTEDGVDAQRNMFPRPSFVTKYSIPADED</sequence>
<dbReference type="InterPro" id="IPR050404">
    <property type="entry name" value="Heme-degrading_MO"/>
</dbReference>
<reference evidence="3 4" key="1">
    <citation type="submission" date="2018-09" db="EMBL/GenBank/DDBJ databases">
        <title>Bacillus saliacetes sp. nov., isolated from Thai shrimp paste (Ka-pi).</title>
        <authorList>
            <person name="Daroonpunt R."/>
            <person name="Tanasupawat S."/>
            <person name="Yiamsombut S."/>
        </authorList>
    </citation>
    <scope>NUCLEOTIDE SEQUENCE [LARGE SCALE GENOMIC DNA]</scope>
    <source>
        <strain evidence="3 4">SKP7-4</strain>
    </source>
</reference>